<dbReference type="SUPFAM" id="SSF52172">
    <property type="entry name" value="CheY-like"/>
    <property type="match status" value="1"/>
</dbReference>
<dbReference type="PANTHER" id="PTHR44591">
    <property type="entry name" value="STRESS RESPONSE REGULATOR PROTEIN 1"/>
    <property type="match status" value="1"/>
</dbReference>
<accession>E1YE92</accession>
<evidence type="ECO:0000313" key="4">
    <source>
        <dbReference type="EMBL" id="CBX28851.1"/>
    </source>
</evidence>
<keyword evidence="1 2" id="KW-0597">Phosphoprotein</keyword>
<feature type="modified residue" description="4-aspartylphosphate" evidence="2">
    <location>
        <position position="85"/>
    </location>
</feature>
<dbReference type="InterPro" id="IPR011006">
    <property type="entry name" value="CheY-like_superfamily"/>
</dbReference>
<dbReference type="PROSITE" id="PS50110">
    <property type="entry name" value="RESPONSE_REGULATORY"/>
    <property type="match status" value="1"/>
</dbReference>
<protein>
    <recommendedName>
        <fullName evidence="3">Response regulatory domain-containing protein</fullName>
    </recommendedName>
</protein>
<gene>
    <name evidence="4" type="ORF">N47_B19970</name>
</gene>
<dbReference type="InterPro" id="IPR050595">
    <property type="entry name" value="Bact_response_regulator"/>
</dbReference>
<reference evidence="4" key="1">
    <citation type="journal article" date="2011" name="Environ. Microbiol.">
        <title>Genomic insights into the metabolic potential of the polycyclic aromatic hydrocarbon degrading sulfate-reducing Deltaproteobacterium N47.</title>
        <authorList>
            <person name="Bergmann F."/>
            <person name="Selesi D."/>
            <person name="Weinmaier T."/>
            <person name="Tischler P."/>
            <person name="Rattei T."/>
            <person name="Meckenstock R.U."/>
        </authorList>
    </citation>
    <scope>NUCLEOTIDE SEQUENCE</scope>
</reference>
<evidence type="ECO:0000256" key="1">
    <source>
        <dbReference type="ARBA" id="ARBA00022553"/>
    </source>
</evidence>
<dbReference type="EMBL" id="FR695870">
    <property type="protein sequence ID" value="CBX28851.1"/>
    <property type="molecule type" value="Genomic_DNA"/>
</dbReference>
<dbReference type="InterPro" id="IPR001789">
    <property type="entry name" value="Sig_transdc_resp-reg_receiver"/>
</dbReference>
<sequence>MNPVQIIQKFNIMNIYKEKPIQKDFDVSVAEKKTLLLVDDEKAILEFCKEFLEQQRYTVLTADAPDVAIQVARNYSGRINMLITDIVMPVMNGLELAETLSCIRPDIKCVFISGYPPEAIFGSKMHEKMNFIQKPFKLKDFAEKIQYVLNQ</sequence>
<dbReference type="Gene3D" id="3.40.50.2300">
    <property type="match status" value="1"/>
</dbReference>
<dbReference type="AlphaFoldDB" id="E1YE92"/>
<dbReference type="GO" id="GO:0000160">
    <property type="term" value="P:phosphorelay signal transduction system"/>
    <property type="evidence" value="ECO:0007669"/>
    <property type="project" value="InterPro"/>
</dbReference>
<dbReference type="Pfam" id="PF00072">
    <property type="entry name" value="Response_reg"/>
    <property type="match status" value="1"/>
</dbReference>
<evidence type="ECO:0000256" key="2">
    <source>
        <dbReference type="PROSITE-ProRule" id="PRU00169"/>
    </source>
</evidence>
<dbReference type="PANTHER" id="PTHR44591:SF21">
    <property type="entry name" value="TWO-COMPONENT RESPONSE REGULATOR"/>
    <property type="match status" value="1"/>
</dbReference>
<organism evidence="4">
    <name type="scientific">uncultured Desulfobacterium sp</name>
    <dbReference type="NCBI Taxonomy" id="201089"/>
    <lineage>
        <taxon>Bacteria</taxon>
        <taxon>Pseudomonadati</taxon>
        <taxon>Thermodesulfobacteriota</taxon>
        <taxon>Desulfobacteria</taxon>
        <taxon>Desulfobacterales</taxon>
        <taxon>Desulfobacteriaceae</taxon>
        <taxon>Desulfobacterium</taxon>
        <taxon>environmental samples</taxon>
    </lineage>
</organism>
<feature type="domain" description="Response regulatory" evidence="3">
    <location>
        <begin position="34"/>
        <end position="149"/>
    </location>
</feature>
<evidence type="ECO:0000259" key="3">
    <source>
        <dbReference type="PROSITE" id="PS50110"/>
    </source>
</evidence>
<name>E1YE92_9BACT</name>
<proteinExistence type="predicted"/>
<dbReference type="SMART" id="SM00448">
    <property type="entry name" value="REC"/>
    <property type="match status" value="1"/>
</dbReference>